<feature type="region of interest" description="Disordered" evidence="1">
    <location>
        <begin position="177"/>
        <end position="242"/>
    </location>
</feature>
<accession>A0A5P1E7N3</accession>
<organism evidence="2 3">
    <name type="scientific">Asparagus officinalis</name>
    <name type="common">Garden asparagus</name>
    <dbReference type="NCBI Taxonomy" id="4686"/>
    <lineage>
        <taxon>Eukaryota</taxon>
        <taxon>Viridiplantae</taxon>
        <taxon>Streptophyta</taxon>
        <taxon>Embryophyta</taxon>
        <taxon>Tracheophyta</taxon>
        <taxon>Spermatophyta</taxon>
        <taxon>Magnoliopsida</taxon>
        <taxon>Liliopsida</taxon>
        <taxon>Asparagales</taxon>
        <taxon>Asparagaceae</taxon>
        <taxon>Asparagoideae</taxon>
        <taxon>Asparagus</taxon>
    </lineage>
</organism>
<dbReference type="Gramene" id="ONK58692">
    <property type="protein sequence ID" value="ONK58692"/>
    <property type="gene ID" value="A4U43_C09F15690"/>
</dbReference>
<sequence>MFLSPTADRPPAPLLATSPTTSRIWRALAGARAPLPRSTATETPSTAGPSPPSDWNEAEPPRASHLLRRHHPAPMGASSAEAVDSAAQNRPRQEGLNDIAWGGVGVFASAPPTDPSGSSTLRDIGALHIITSRSRPRRRDPLRQARLEHRTRATWPPSLHGQRQVVVLDIRASPRLPVRSQLQRATRPASNRHRPAPRTSPATSGTPGTDSPGLIWTLSPSCGATRGGKQARGPESRPPLRGRGAWIPILAYHGRGGDATQLQWLVRRSRTGVCDRLSNKLQILRV</sequence>
<proteinExistence type="predicted"/>
<gene>
    <name evidence="2" type="ORF">A4U43_C09F15690</name>
</gene>
<keyword evidence="3" id="KW-1185">Reference proteome</keyword>
<dbReference type="AlphaFoldDB" id="A0A5P1E7N3"/>
<dbReference type="OMA" id="WIPDTIG"/>
<feature type="region of interest" description="Disordered" evidence="1">
    <location>
        <begin position="1"/>
        <end position="60"/>
    </location>
</feature>
<reference evidence="3" key="1">
    <citation type="journal article" date="2017" name="Nat. Commun.">
        <title>The asparagus genome sheds light on the origin and evolution of a young Y chromosome.</title>
        <authorList>
            <person name="Harkess A."/>
            <person name="Zhou J."/>
            <person name="Xu C."/>
            <person name="Bowers J.E."/>
            <person name="Van der Hulst R."/>
            <person name="Ayyampalayam S."/>
            <person name="Mercati F."/>
            <person name="Riccardi P."/>
            <person name="McKain M.R."/>
            <person name="Kakrana A."/>
            <person name="Tang H."/>
            <person name="Ray J."/>
            <person name="Groenendijk J."/>
            <person name="Arikit S."/>
            <person name="Mathioni S.M."/>
            <person name="Nakano M."/>
            <person name="Shan H."/>
            <person name="Telgmann-Rauber A."/>
            <person name="Kanno A."/>
            <person name="Yue Z."/>
            <person name="Chen H."/>
            <person name="Li W."/>
            <person name="Chen Y."/>
            <person name="Xu X."/>
            <person name="Zhang Y."/>
            <person name="Luo S."/>
            <person name="Chen H."/>
            <person name="Gao J."/>
            <person name="Mao Z."/>
            <person name="Pires J.C."/>
            <person name="Luo M."/>
            <person name="Kudrna D."/>
            <person name="Wing R.A."/>
            <person name="Meyers B.C."/>
            <person name="Yi K."/>
            <person name="Kong H."/>
            <person name="Lavrijsen P."/>
            <person name="Sunseri F."/>
            <person name="Falavigna A."/>
            <person name="Ye Y."/>
            <person name="Leebens-Mack J.H."/>
            <person name="Chen G."/>
        </authorList>
    </citation>
    <scope>NUCLEOTIDE SEQUENCE [LARGE SCALE GENOMIC DNA]</scope>
    <source>
        <strain evidence="3">cv. DH0086</strain>
    </source>
</reference>
<feature type="compositionally biased region" description="Low complexity" evidence="1">
    <location>
        <begin position="14"/>
        <end position="37"/>
    </location>
</feature>
<feature type="compositionally biased region" description="Polar residues" evidence="1">
    <location>
        <begin position="38"/>
        <end position="48"/>
    </location>
</feature>
<dbReference type="Proteomes" id="UP000243459">
    <property type="component" value="Chromosome 9"/>
</dbReference>
<feature type="region of interest" description="Disordered" evidence="1">
    <location>
        <begin position="73"/>
        <end position="92"/>
    </location>
</feature>
<evidence type="ECO:0000313" key="3">
    <source>
        <dbReference type="Proteomes" id="UP000243459"/>
    </source>
</evidence>
<evidence type="ECO:0000256" key="1">
    <source>
        <dbReference type="SAM" id="MobiDB-lite"/>
    </source>
</evidence>
<protein>
    <submittedName>
        <fullName evidence="2">Uncharacterized protein</fullName>
    </submittedName>
</protein>
<feature type="compositionally biased region" description="Polar residues" evidence="1">
    <location>
        <begin position="200"/>
        <end position="209"/>
    </location>
</feature>
<name>A0A5P1E7N3_ASPOF</name>
<dbReference type="EMBL" id="CM007389">
    <property type="protein sequence ID" value="ONK58692.1"/>
    <property type="molecule type" value="Genomic_DNA"/>
</dbReference>
<evidence type="ECO:0000313" key="2">
    <source>
        <dbReference type="EMBL" id="ONK58692.1"/>
    </source>
</evidence>